<dbReference type="Proteomes" id="UP001437256">
    <property type="component" value="Unassembled WGS sequence"/>
</dbReference>
<comment type="caution">
    <text evidence="1">The sequence shown here is derived from an EMBL/GenBank/DDBJ whole genome shotgun (WGS) entry which is preliminary data.</text>
</comment>
<gene>
    <name evidence="1" type="ORF">AAF712_004147</name>
</gene>
<evidence type="ECO:0000313" key="1">
    <source>
        <dbReference type="EMBL" id="KAL0068817.1"/>
    </source>
</evidence>
<sequence length="92" mass="10668">MTDNDVQDVRDMVAKQRAELALNKDMAEKMKKLADTPEVQSEDYLLIEQLKQAKQAEREKRLGIQSFQEQQSVNGQRVCTIKASWYMNIHAL</sequence>
<organism evidence="1 2">
    <name type="scientific">Marasmius tenuissimus</name>
    <dbReference type="NCBI Taxonomy" id="585030"/>
    <lineage>
        <taxon>Eukaryota</taxon>
        <taxon>Fungi</taxon>
        <taxon>Dikarya</taxon>
        <taxon>Basidiomycota</taxon>
        <taxon>Agaricomycotina</taxon>
        <taxon>Agaricomycetes</taxon>
        <taxon>Agaricomycetidae</taxon>
        <taxon>Agaricales</taxon>
        <taxon>Marasmiineae</taxon>
        <taxon>Marasmiaceae</taxon>
        <taxon>Marasmius</taxon>
    </lineage>
</organism>
<keyword evidence="2" id="KW-1185">Reference proteome</keyword>
<name>A0ABR3A8F8_9AGAR</name>
<protein>
    <submittedName>
        <fullName evidence="1">Uncharacterized protein</fullName>
    </submittedName>
</protein>
<proteinExistence type="predicted"/>
<accession>A0ABR3A8F8</accession>
<dbReference type="EMBL" id="JBBXMP010000016">
    <property type="protein sequence ID" value="KAL0068817.1"/>
    <property type="molecule type" value="Genomic_DNA"/>
</dbReference>
<reference evidence="1 2" key="1">
    <citation type="submission" date="2024-05" db="EMBL/GenBank/DDBJ databases">
        <title>A draft genome resource for the thread blight pathogen Marasmius tenuissimus strain MS-2.</title>
        <authorList>
            <person name="Yulfo-Soto G.E."/>
            <person name="Baruah I.K."/>
            <person name="Amoako-Attah I."/>
            <person name="Bukari Y."/>
            <person name="Meinhardt L.W."/>
            <person name="Bailey B.A."/>
            <person name="Cohen S.P."/>
        </authorList>
    </citation>
    <scope>NUCLEOTIDE SEQUENCE [LARGE SCALE GENOMIC DNA]</scope>
    <source>
        <strain evidence="1 2">MS-2</strain>
    </source>
</reference>
<evidence type="ECO:0000313" key="2">
    <source>
        <dbReference type="Proteomes" id="UP001437256"/>
    </source>
</evidence>